<keyword evidence="1" id="KW-1133">Transmembrane helix</keyword>
<keyword evidence="1" id="KW-0812">Transmembrane</keyword>
<dbReference type="PANTHER" id="PTHR35337:SF1">
    <property type="entry name" value="SLR1478 PROTEIN"/>
    <property type="match status" value="1"/>
</dbReference>
<name>A0A7V5U135_9PROT</name>
<dbReference type="Pfam" id="PF01944">
    <property type="entry name" value="SpoIIM"/>
    <property type="match status" value="1"/>
</dbReference>
<evidence type="ECO:0000256" key="1">
    <source>
        <dbReference type="SAM" id="Phobius"/>
    </source>
</evidence>
<feature type="transmembrane region" description="Helical" evidence="1">
    <location>
        <begin position="186"/>
        <end position="219"/>
    </location>
</feature>
<proteinExistence type="predicted"/>
<protein>
    <submittedName>
        <fullName evidence="2">Stage II sporulation protein M</fullName>
    </submittedName>
</protein>
<dbReference type="EMBL" id="DROP01000163">
    <property type="protein sequence ID" value="HHI88783.1"/>
    <property type="molecule type" value="Genomic_DNA"/>
</dbReference>
<feature type="transmembrane region" description="Helical" evidence="1">
    <location>
        <begin position="305"/>
        <end position="324"/>
    </location>
</feature>
<feature type="transmembrane region" description="Helical" evidence="1">
    <location>
        <begin position="113"/>
        <end position="131"/>
    </location>
</feature>
<feature type="transmembrane region" description="Helical" evidence="1">
    <location>
        <begin position="272"/>
        <end position="293"/>
    </location>
</feature>
<feature type="transmembrane region" description="Helical" evidence="1">
    <location>
        <begin position="240"/>
        <end position="260"/>
    </location>
</feature>
<comment type="caution">
    <text evidence="2">The sequence shown here is derived from an EMBL/GenBank/DDBJ whole genome shotgun (WGS) entry which is preliminary data.</text>
</comment>
<evidence type="ECO:0000313" key="2">
    <source>
        <dbReference type="EMBL" id="HHI88783.1"/>
    </source>
</evidence>
<dbReference type="InterPro" id="IPR002798">
    <property type="entry name" value="SpoIIM-like"/>
</dbReference>
<dbReference type="Proteomes" id="UP000885806">
    <property type="component" value="Unassembled WGS sequence"/>
</dbReference>
<reference evidence="2" key="1">
    <citation type="journal article" date="2020" name="mSystems">
        <title>Genome- and Community-Level Interaction Insights into Carbon Utilization and Element Cycling Functions of Hydrothermarchaeota in Hydrothermal Sediment.</title>
        <authorList>
            <person name="Zhou Z."/>
            <person name="Liu Y."/>
            <person name="Xu W."/>
            <person name="Pan J."/>
            <person name="Luo Z.H."/>
            <person name="Li M."/>
        </authorList>
    </citation>
    <scope>NUCLEOTIDE SEQUENCE [LARGE SCALE GENOMIC DNA]</scope>
    <source>
        <strain evidence="2">HyVt-538</strain>
    </source>
</reference>
<organism evidence="2">
    <name type="scientific">Hellea balneolensis</name>
    <dbReference type="NCBI Taxonomy" id="287478"/>
    <lineage>
        <taxon>Bacteria</taxon>
        <taxon>Pseudomonadati</taxon>
        <taxon>Pseudomonadota</taxon>
        <taxon>Alphaproteobacteria</taxon>
        <taxon>Maricaulales</taxon>
        <taxon>Robiginitomaculaceae</taxon>
        <taxon>Hellea</taxon>
    </lineage>
</organism>
<sequence length="339" mass="37636">MVETSLKSHKFRLEREAGWKQLEDLLAKLERRSLRSLSDAEMIALPGLYRAALSSLNVARATSLDQDVIAYLENLSTRAYFAIYGSQVSIWKRIARFFSIVWPKAVQSLWRETLVSGLVMLLGVLLAYFLVRQNMDWYFHFVPEGMMGGRSPAATTEELRQTLYDNNGVSGLSFFASFLFSHNSRIAIMAFALGFAFALPSIFLMLYNGLILGAFLALFAEKGLGFEVGGWLFIHGTTEMFAITLAGATGIKIGWAVAFPGENSRADAAARAGVQAATVMGGVIVMLFCAGLLEGFGRQLITSDLLRYSIGFIMLLLWLAYFYLPRDAEVMGFEGWEEP</sequence>
<gene>
    <name evidence="2" type="ORF">ENK01_02415</name>
</gene>
<keyword evidence="1" id="KW-0472">Membrane</keyword>
<dbReference type="PANTHER" id="PTHR35337">
    <property type="entry name" value="SLR1478 PROTEIN"/>
    <property type="match status" value="1"/>
</dbReference>
<dbReference type="AlphaFoldDB" id="A0A7V5U135"/>
<accession>A0A7V5U135</accession>